<reference evidence="6" key="1">
    <citation type="journal article" date="2019" name="Int. J. Syst. Evol. Microbiol.">
        <title>The Global Catalogue of Microorganisms (GCM) 10K type strain sequencing project: providing services to taxonomists for standard genome sequencing and annotation.</title>
        <authorList>
            <consortium name="The Broad Institute Genomics Platform"/>
            <consortium name="The Broad Institute Genome Sequencing Center for Infectious Disease"/>
            <person name="Wu L."/>
            <person name="Ma J."/>
        </authorList>
    </citation>
    <scope>NUCLEOTIDE SEQUENCE [LARGE SCALE GENOMIC DNA]</scope>
    <source>
        <strain evidence="6">CCUG 63369</strain>
    </source>
</reference>
<organism evidence="5 6">
    <name type="scientific">Streptomonospora algeriensis</name>
    <dbReference type="NCBI Taxonomy" id="995084"/>
    <lineage>
        <taxon>Bacteria</taxon>
        <taxon>Bacillati</taxon>
        <taxon>Actinomycetota</taxon>
        <taxon>Actinomycetes</taxon>
        <taxon>Streptosporangiales</taxon>
        <taxon>Nocardiopsidaceae</taxon>
        <taxon>Streptomonospora</taxon>
    </lineage>
</organism>
<dbReference type="InterPro" id="IPR032783">
    <property type="entry name" value="AraC_lig"/>
</dbReference>
<gene>
    <name evidence="5" type="ORF">ACFQZU_19950</name>
</gene>
<evidence type="ECO:0000256" key="1">
    <source>
        <dbReference type="ARBA" id="ARBA00023015"/>
    </source>
</evidence>
<sequence>MDAFGDLFRGVRAQGSLFGSSVLSPPWALRFVDGPPLTLCTVLGGAGWIVPEHRPPEQLRAGETVVVRGPAPFAFVDEVGTRAEPIACGEHCATPEQGGTRYRRGWSDGRGGPREGATTLIVGAYPVRGEISRRLLEALPVVLRVDSGGGADAVLHHLAAEAAADTPGQQVVLDRLLDWLLVCAVREYFDRPGAEPPAWYAAQRDPVVGGALRLLHAEPAAPWTVSSLADRTAVSRSTLAKR</sequence>
<feature type="domain" description="AraC-type transcription regulator ligand-binding" evidence="4">
    <location>
        <begin position="2"/>
        <end position="190"/>
    </location>
</feature>
<accession>A0ABW3BL69</accession>
<proteinExistence type="predicted"/>
<dbReference type="PANTHER" id="PTHR46796:SF13">
    <property type="entry name" value="HTH-TYPE TRANSCRIPTIONAL ACTIVATOR RHAS"/>
    <property type="match status" value="1"/>
</dbReference>
<keyword evidence="2" id="KW-0238">DNA-binding</keyword>
<evidence type="ECO:0000256" key="3">
    <source>
        <dbReference type="ARBA" id="ARBA00023163"/>
    </source>
</evidence>
<evidence type="ECO:0000313" key="6">
    <source>
        <dbReference type="Proteomes" id="UP001596956"/>
    </source>
</evidence>
<keyword evidence="1" id="KW-0805">Transcription regulation</keyword>
<name>A0ABW3BL69_9ACTN</name>
<evidence type="ECO:0000256" key="2">
    <source>
        <dbReference type="ARBA" id="ARBA00023125"/>
    </source>
</evidence>
<evidence type="ECO:0000259" key="4">
    <source>
        <dbReference type="Pfam" id="PF12852"/>
    </source>
</evidence>
<protein>
    <submittedName>
        <fullName evidence="5">Cupin domain-containing protein</fullName>
    </submittedName>
</protein>
<feature type="non-terminal residue" evidence="5">
    <location>
        <position position="242"/>
    </location>
</feature>
<keyword evidence="6" id="KW-1185">Reference proteome</keyword>
<dbReference type="EMBL" id="JBHTHR010000979">
    <property type="protein sequence ID" value="MFD0803571.1"/>
    <property type="molecule type" value="Genomic_DNA"/>
</dbReference>
<dbReference type="InterPro" id="IPR050204">
    <property type="entry name" value="AraC_XylS_family_regulators"/>
</dbReference>
<dbReference type="PANTHER" id="PTHR46796">
    <property type="entry name" value="HTH-TYPE TRANSCRIPTIONAL ACTIVATOR RHAS-RELATED"/>
    <property type="match status" value="1"/>
</dbReference>
<dbReference type="Pfam" id="PF12852">
    <property type="entry name" value="Cupin_6"/>
    <property type="match status" value="1"/>
</dbReference>
<dbReference type="Proteomes" id="UP001596956">
    <property type="component" value="Unassembled WGS sequence"/>
</dbReference>
<comment type="caution">
    <text evidence="5">The sequence shown here is derived from an EMBL/GenBank/DDBJ whole genome shotgun (WGS) entry which is preliminary data.</text>
</comment>
<keyword evidence="3" id="KW-0804">Transcription</keyword>
<evidence type="ECO:0000313" key="5">
    <source>
        <dbReference type="EMBL" id="MFD0803571.1"/>
    </source>
</evidence>